<evidence type="ECO:0000256" key="1">
    <source>
        <dbReference type="ARBA" id="ARBA00004370"/>
    </source>
</evidence>
<feature type="domain" description="HMA" evidence="13">
    <location>
        <begin position="267"/>
        <end position="333"/>
    </location>
</feature>
<proteinExistence type="predicted"/>
<dbReference type="GO" id="GO:0005507">
    <property type="term" value="F:copper ion binding"/>
    <property type="evidence" value="ECO:0007669"/>
    <property type="project" value="InterPro"/>
</dbReference>
<evidence type="ECO:0000313" key="17">
    <source>
        <dbReference type="WBParaSite" id="DME_0000758001-mRNA-1"/>
    </source>
</evidence>
<evidence type="ECO:0000313" key="16">
    <source>
        <dbReference type="Proteomes" id="UP000274756"/>
    </source>
</evidence>
<dbReference type="InterPro" id="IPR008250">
    <property type="entry name" value="ATPase_P-typ_transduc_dom_A_sf"/>
</dbReference>
<organism evidence="15 17">
    <name type="scientific">Dracunculus medinensis</name>
    <name type="common">Guinea worm</name>
    <dbReference type="NCBI Taxonomy" id="318479"/>
    <lineage>
        <taxon>Eukaryota</taxon>
        <taxon>Metazoa</taxon>
        <taxon>Ecdysozoa</taxon>
        <taxon>Nematoda</taxon>
        <taxon>Chromadorea</taxon>
        <taxon>Rhabditida</taxon>
        <taxon>Spirurina</taxon>
        <taxon>Dracunculoidea</taxon>
        <taxon>Dracunculidae</taxon>
        <taxon>Dracunculus</taxon>
    </lineage>
</organism>
<protein>
    <recommendedName>
        <fullName evidence="2">P-type Cu(+) transporter</fullName>
        <ecNumber evidence="2">7.2.2.8</ecNumber>
    </recommendedName>
</protein>
<dbReference type="Proteomes" id="UP000038040">
    <property type="component" value="Unplaced"/>
</dbReference>
<dbReference type="GO" id="GO:0140581">
    <property type="term" value="F:P-type monovalent copper transporter activity"/>
    <property type="evidence" value="ECO:0007669"/>
    <property type="project" value="UniProtKB-EC"/>
</dbReference>
<evidence type="ECO:0000256" key="4">
    <source>
        <dbReference type="ARBA" id="ARBA00022692"/>
    </source>
</evidence>
<evidence type="ECO:0000259" key="13">
    <source>
        <dbReference type="PROSITE" id="PS50846"/>
    </source>
</evidence>
<feature type="domain" description="HMA" evidence="13">
    <location>
        <begin position="28"/>
        <end position="94"/>
    </location>
</feature>
<dbReference type="InterPro" id="IPR006121">
    <property type="entry name" value="HMA_dom"/>
</dbReference>
<keyword evidence="7" id="KW-0406">Ion transport</keyword>
<keyword evidence="7" id="KW-0187">Copper transport</keyword>
<dbReference type="CDD" id="cd00371">
    <property type="entry name" value="HMA"/>
    <property type="match status" value="4"/>
</dbReference>
<dbReference type="Pfam" id="PF00122">
    <property type="entry name" value="E1-E2_ATPase"/>
    <property type="match status" value="1"/>
</dbReference>
<dbReference type="GO" id="GO:0005524">
    <property type="term" value="F:ATP binding"/>
    <property type="evidence" value="ECO:0007669"/>
    <property type="project" value="UniProtKB-KW"/>
</dbReference>
<feature type="domain" description="HMA" evidence="13">
    <location>
        <begin position="343"/>
        <end position="409"/>
    </location>
</feature>
<dbReference type="PROSITE" id="PS50846">
    <property type="entry name" value="HMA_2"/>
    <property type="match status" value="4"/>
</dbReference>
<dbReference type="EC" id="7.2.2.8" evidence="2"/>
<evidence type="ECO:0000313" key="14">
    <source>
        <dbReference type="EMBL" id="VDN51874.1"/>
    </source>
</evidence>
<dbReference type="Gene3D" id="2.70.150.10">
    <property type="entry name" value="Calcium-transporting ATPase, cytoplasmic transduction domain A"/>
    <property type="match status" value="1"/>
</dbReference>
<dbReference type="SUPFAM" id="SSF81653">
    <property type="entry name" value="Calcium ATPase, transduction domain A"/>
    <property type="match status" value="1"/>
</dbReference>
<dbReference type="FunFam" id="3.30.70.100:FF:000001">
    <property type="entry name" value="ATPase copper transporting beta"/>
    <property type="match status" value="4"/>
</dbReference>
<dbReference type="FunFam" id="2.70.150.10:FF:000002">
    <property type="entry name" value="Copper-transporting ATPase 1, putative"/>
    <property type="match status" value="1"/>
</dbReference>
<keyword evidence="11 12" id="KW-0472">Membrane</keyword>
<feature type="domain" description="HMA" evidence="13">
    <location>
        <begin position="119"/>
        <end position="185"/>
    </location>
</feature>
<reference evidence="17" key="1">
    <citation type="submission" date="2017-02" db="UniProtKB">
        <authorList>
            <consortium name="WormBaseParasite"/>
        </authorList>
    </citation>
    <scope>IDENTIFICATION</scope>
</reference>
<dbReference type="NCBIfam" id="TIGR00003">
    <property type="entry name" value="copper ion binding protein"/>
    <property type="match status" value="3"/>
</dbReference>
<dbReference type="STRING" id="318479.A0A0N4UIX7"/>
<evidence type="ECO:0000256" key="6">
    <source>
        <dbReference type="ARBA" id="ARBA00022741"/>
    </source>
</evidence>
<dbReference type="AlphaFoldDB" id="A0A0N4UIX7"/>
<dbReference type="PRINTS" id="PR00942">
    <property type="entry name" value="CUATPASEI"/>
</dbReference>
<dbReference type="SUPFAM" id="SSF55008">
    <property type="entry name" value="HMA, heavy metal-associated domain"/>
    <property type="match status" value="4"/>
</dbReference>
<dbReference type="Proteomes" id="UP000274756">
    <property type="component" value="Unassembled WGS sequence"/>
</dbReference>
<reference evidence="14 16" key="2">
    <citation type="submission" date="2018-11" db="EMBL/GenBank/DDBJ databases">
        <authorList>
            <consortium name="Pathogen Informatics"/>
        </authorList>
    </citation>
    <scope>NUCLEOTIDE SEQUENCE [LARGE SCALE GENOMIC DNA]</scope>
</reference>
<dbReference type="OrthoDB" id="432719at2759"/>
<feature type="transmembrane region" description="Helical" evidence="12">
    <location>
        <begin position="187"/>
        <end position="208"/>
    </location>
</feature>
<evidence type="ECO:0000256" key="11">
    <source>
        <dbReference type="ARBA" id="ARBA00023136"/>
    </source>
</evidence>
<keyword evidence="9 12" id="KW-1133">Transmembrane helix</keyword>
<feature type="transmembrane region" description="Helical" evidence="12">
    <location>
        <begin position="466"/>
        <end position="489"/>
    </location>
</feature>
<evidence type="ECO:0000313" key="15">
    <source>
        <dbReference type="Proteomes" id="UP000038040"/>
    </source>
</evidence>
<evidence type="ECO:0000256" key="10">
    <source>
        <dbReference type="ARBA" id="ARBA00023008"/>
    </source>
</evidence>
<accession>A0A0N4UIX7</accession>
<feature type="transmembrane region" description="Helical" evidence="12">
    <location>
        <begin position="510"/>
        <end position="533"/>
    </location>
</feature>
<evidence type="ECO:0000256" key="12">
    <source>
        <dbReference type="SAM" id="Phobius"/>
    </source>
</evidence>
<sequence length="670" mass="74896">MLDNDIGALLDWSVLEPGSSKPSESDRKTVVVEVGGMKCLACVNNIQDNVGVKDGIYNVNVSLEKCEAVIEFDSGKWKVDDVMNMVSGMEFDAKLKYISGIWLSLDVSLLIDKADSILKEIVLQIDGMTCHSCVNNIEETVGRNDGIQSISVSLNLSEGKIVFDSSKWSKETVVELVENMGYDVKVLSVNGLFFLQQLLYILLLYYYYDNSKVLSSCTNSSEKYSNLQSVLRKKKIDDLEEINLNLEKEVVQKKSAKFRSLVDDNIDKCTLSVEGMTCTSCVAYIERNIGKLNGINSVTVALMASKAEITYDSNLIGISEIIQKISALGYHSELIDNGFSNHSKITLKINGMSSSNCSSRVESHIIARKGIESCSISLATSLASVEYTPAFIGPRDIIKIIEDLGYSATLVNRDDRVKYLDHSEEVAKWMKSFRISLIFGIPVMIIMVYFHWLHHTHSNPSHQIPIFFPAISLDNLLLLILSTPIQIIGGRYFYEQSWKALRHRAANMDVLIVLATTISYLYSVFVLLFAIVLKWNSSPMTFFDVPPMLIVFVSLGRWLEHKAKGKTSEALSKLMSLQAKEALLVTRDNQGRILSEKGIDIELVQRGDLVKVVPGSKIPIDGIVVDGKSTVDESFITGESMPVIRREGIRPCYFYLNKFDLRSPKSTFLF</sequence>
<keyword evidence="6" id="KW-0547">Nucleotide-binding</keyword>
<dbReference type="PROSITE" id="PS01047">
    <property type="entry name" value="HMA_1"/>
    <property type="match status" value="3"/>
</dbReference>
<name>A0A0N4UIX7_DRAME</name>
<dbReference type="WBParaSite" id="DME_0000758001-mRNA-1">
    <property type="protein sequence ID" value="DME_0000758001-mRNA-1"/>
    <property type="gene ID" value="DME_0000758001"/>
</dbReference>
<dbReference type="Gene3D" id="3.30.70.100">
    <property type="match status" value="4"/>
</dbReference>
<keyword evidence="10" id="KW-0186">Copper</keyword>
<dbReference type="PANTHER" id="PTHR46594">
    <property type="entry name" value="P-TYPE CATION-TRANSPORTING ATPASE"/>
    <property type="match status" value="1"/>
</dbReference>
<feature type="transmembrane region" description="Helical" evidence="12">
    <location>
        <begin position="539"/>
        <end position="559"/>
    </location>
</feature>
<evidence type="ECO:0000256" key="5">
    <source>
        <dbReference type="ARBA" id="ARBA00022723"/>
    </source>
</evidence>
<dbReference type="EMBL" id="UYYG01000034">
    <property type="protein sequence ID" value="VDN51874.1"/>
    <property type="molecule type" value="Genomic_DNA"/>
</dbReference>
<comment type="subcellular location">
    <subcellularLocation>
        <location evidence="1">Membrane</location>
    </subcellularLocation>
</comment>
<keyword evidence="5" id="KW-0479">Metal-binding</keyword>
<dbReference type="InterPro" id="IPR017969">
    <property type="entry name" value="Heavy-metal-associated_CS"/>
</dbReference>
<keyword evidence="4 12" id="KW-0812">Transmembrane</keyword>
<evidence type="ECO:0000256" key="7">
    <source>
        <dbReference type="ARBA" id="ARBA00022796"/>
    </source>
</evidence>
<evidence type="ECO:0000256" key="9">
    <source>
        <dbReference type="ARBA" id="ARBA00022989"/>
    </source>
</evidence>
<dbReference type="PANTHER" id="PTHR46594:SF4">
    <property type="entry name" value="P-TYPE CATION-TRANSPORTING ATPASE"/>
    <property type="match status" value="1"/>
</dbReference>
<evidence type="ECO:0000256" key="8">
    <source>
        <dbReference type="ARBA" id="ARBA00022840"/>
    </source>
</evidence>
<evidence type="ECO:0000256" key="2">
    <source>
        <dbReference type="ARBA" id="ARBA00012517"/>
    </source>
</evidence>
<dbReference type="Pfam" id="PF00403">
    <property type="entry name" value="HMA"/>
    <property type="match status" value="3"/>
</dbReference>
<dbReference type="GO" id="GO:0016020">
    <property type="term" value="C:membrane"/>
    <property type="evidence" value="ECO:0007669"/>
    <property type="project" value="UniProtKB-SubCell"/>
</dbReference>
<keyword evidence="3" id="KW-0813">Transport</keyword>
<evidence type="ECO:0000256" key="3">
    <source>
        <dbReference type="ARBA" id="ARBA00022448"/>
    </source>
</evidence>
<keyword evidence="8" id="KW-0067">ATP-binding</keyword>
<keyword evidence="16" id="KW-1185">Reference proteome</keyword>
<gene>
    <name evidence="14" type="ORF">DME_LOCUS1847</name>
</gene>
<feature type="transmembrane region" description="Helical" evidence="12">
    <location>
        <begin position="435"/>
        <end position="454"/>
    </location>
</feature>
<dbReference type="InterPro" id="IPR059000">
    <property type="entry name" value="ATPase_P-type_domA"/>
</dbReference>
<dbReference type="InterPro" id="IPR036163">
    <property type="entry name" value="HMA_dom_sf"/>
</dbReference>
<dbReference type="InterPro" id="IPR006122">
    <property type="entry name" value="HMA_Cu_ion-bd"/>
</dbReference>